<dbReference type="EMBL" id="JAGILA010000001">
    <property type="protein sequence ID" value="MBP2234581.1"/>
    <property type="molecule type" value="Genomic_DNA"/>
</dbReference>
<evidence type="ECO:0000313" key="5">
    <source>
        <dbReference type="Proteomes" id="UP000730739"/>
    </source>
</evidence>
<evidence type="ECO:0000256" key="2">
    <source>
        <dbReference type="SAM" id="SignalP"/>
    </source>
</evidence>
<name>A0ABS4QWS5_9HYPH</name>
<feature type="domain" description="PepSY" evidence="3">
    <location>
        <begin position="6"/>
        <end position="49"/>
    </location>
</feature>
<feature type="region of interest" description="Disordered" evidence="1">
    <location>
        <begin position="54"/>
        <end position="76"/>
    </location>
</feature>
<feature type="signal peptide" evidence="2">
    <location>
        <begin position="1"/>
        <end position="20"/>
    </location>
</feature>
<gene>
    <name evidence="4" type="ORF">J2Z31_001071</name>
</gene>
<comment type="caution">
    <text evidence="4">The sequence shown here is derived from an EMBL/GenBank/DDBJ whole genome shotgun (WGS) entry which is preliminary data.</text>
</comment>
<organism evidence="4 5">
    <name type="scientific">Sinorhizobium kostiense</name>
    <dbReference type="NCBI Taxonomy" id="76747"/>
    <lineage>
        <taxon>Bacteria</taxon>
        <taxon>Pseudomonadati</taxon>
        <taxon>Pseudomonadota</taxon>
        <taxon>Alphaproteobacteria</taxon>
        <taxon>Hyphomicrobiales</taxon>
        <taxon>Rhizobiaceae</taxon>
        <taxon>Sinorhizobium/Ensifer group</taxon>
        <taxon>Sinorhizobium</taxon>
    </lineage>
</organism>
<feature type="chain" id="PRO_5045953875" description="PepSY domain-containing protein" evidence="2">
    <location>
        <begin position="21"/>
        <end position="76"/>
    </location>
</feature>
<protein>
    <recommendedName>
        <fullName evidence="3">PepSY domain-containing protein</fullName>
    </recommendedName>
</protein>
<evidence type="ECO:0000313" key="4">
    <source>
        <dbReference type="EMBL" id="MBP2234581.1"/>
    </source>
</evidence>
<evidence type="ECO:0000256" key="1">
    <source>
        <dbReference type="SAM" id="MobiDB-lite"/>
    </source>
</evidence>
<evidence type="ECO:0000259" key="3">
    <source>
        <dbReference type="Pfam" id="PF13670"/>
    </source>
</evidence>
<reference evidence="4 5" key="1">
    <citation type="submission" date="2021-03" db="EMBL/GenBank/DDBJ databases">
        <title>Genomic Encyclopedia of Type Strains, Phase IV (KMG-IV): sequencing the most valuable type-strain genomes for metagenomic binning, comparative biology and taxonomic classification.</title>
        <authorList>
            <person name="Goeker M."/>
        </authorList>
    </citation>
    <scope>NUCLEOTIDE SEQUENCE [LARGE SCALE GENOMIC DNA]</scope>
    <source>
        <strain evidence="4 5">DSM 13372</strain>
    </source>
</reference>
<keyword evidence="2" id="KW-0732">Signal</keyword>
<dbReference type="Pfam" id="PF13670">
    <property type="entry name" value="PepSY_2"/>
    <property type="match status" value="1"/>
</dbReference>
<accession>A0ABS4QWS5</accession>
<feature type="compositionally biased region" description="Polar residues" evidence="1">
    <location>
        <begin position="63"/>
        <end position="76"/>
    </location>
</feature>
<dbReference type="InterPro" id="IPR025711">
    <property type="entry name" value="PepSY"/>
</dbReference>
<sequence>MKSLLIYALAAAALPGFARADNDASCTNEPRSAWMTPEQAALKLQQDGYFDRASKRQGAVMRSTPSRQSTSAPMST</sequence>
<dbReference type="Proteomes" id="UP000730739">
    <property type="component" value="Unassembled WGS sequence"/>
</dbReference>
<proteinExistence type="predicted"/>
<keyword evidence="5" id="KW-1185">Reference proteome</keyword>